<evidence type="ECO:0000256" key="1">
    <source>
        <dbReference type="ARBA" id="ARBA00022723"/>
    </source>
</evidence>
<dbReference type="SUPFAM" id="SSF57716">
    <property type="entry name" value="Glucocorticoid receptor-like (DNA-binding domain)"/>
    <property type="match status" value="1"/>
</dbReference>
<dbReference type="Pfam" id="PF02826">
    <property type="entry name" value="2-Hacid_dh_C"/>
    <property type="match status" value="1"/>
</dbReference>
<keyword evidence="8" id="KW-1185">Reference proteome</keyword>
<evidence type="ECO:0000256" key="3">
    <source>
        <dbReference type="ARBA" id="ARBA00022833"/>
    </source>
</evidence>
<dbReference type="GO" id="GO:0008270">
    <property type="term" value="F:zinc ion binding"/>
    <property type="evidence" value="ECO:0007669"/>
    <property type="project" value="UniProtKB-KW"/>
</dbReference>
<evidence type="ECO:0000256" key="2">
    <source>
        <dbReference type="ARBA" id="ARBA00022771"/>
    </source>
</evidence>
<accession>A0A915E3Q4</accession>
<dbReference type="PROSITE" id="PS50950">
    <property type="entry name" value="ZF_THAP"/>
    <property type="match status" value="1"/>
</dbReference>
<dbReference type="WBParaSite" id="jg25508">
    <property type="protein sequence ID" value="jg25508"/>
    <property type="gene ID" value="jg25508"/>
</dbReference>
<dbReference type="PANTHER" id="PTHR46029:SF7">
    <property type="entry name" value="C-TERMINAL-BINDING PROTEIN"/>
    <property type="match status" value="1"/>
</dbReference>
<evidence type="ECO:0000256" key="5">
    <source>
        <dbReference type="PROSITE-ProRule" id="PRU00309"/>
    </source>
</evidence>
<feature type="transmembrane region" description="Helical" evidence="6">
    <location>
        <begin position="209"/>
        <end position="233"/>
    </location>
</feature>
<dbReference type="Pfam" id="PF05485">
    <property type="entry name" value="THAP"/>
    <property type="match status" value="1"/>
</dbReference>
<evidence type="ECO:0000256" key="4">
    <source>
        <dbReference type="ARBA" id="ARBA00023125"/>
    </source>
</evidence>
<dbReference type="InterPro" id="IPR006139">
    <property type="entry name" value="D-isomer_2_OHA_DH_cat_dom"/>
</dbReference>
<organism evidence="8 9">
    <name type="scientific">Ditylenchus dipsaci</name>
    <dbReference type="NCBI Taxonomy" id="166011"/>
    <lineage>
        <taxon>Eukaryota</taxon>
        <taxon>Metazoa</taxon>
        <taxon>Ecdysozoa</taxon>
        <taxon>Nematoda</taxon>
        <taxon>Chromadorea</taxon>
        <taxon>Rhabditida</taxon>
        <taxon>Tylenchina</taxon>
        <taxon>Tylenchomorpha</taxon>
        <taxon>Sphaerularioidea</taxon>
        <taxon>Anguinidae</taxon>
        <taxon>Anguininae</taxon>
        <taxon>Ditylenchus</taxon>
    </lineage>
</organism>
<dbReference type="GO" id="GO:0003714">
    <property type="term" value="F:transcription corepressor activity"/>
    <property type="evidence" value="ECO:0007669"/>
    <property type="project" value="TreeGrafter"/>
</dbReference>
<name>A0A915E3Q4_9BILA</name>
<dbReference type="PANTHER" id="PTHR46029">
    <property type="entry name" value="C-TERMINAL-BINDING PROTEIN"/>
    <property type="match status" value="1"/>
</dbReference>
<keyword evidence="6" id="KW-0812">Transmembrane</keyword>
<dbReference type="Pfam" id="PF00389">
    <property type="entry name" value="2-Hacid_dh"/>
    <property type="match status" value="1"/>
</dbReference>
<dbReference type="InterPro" id="IPR006612">
    <property type="entry name" value="THAP_Znf"/>
</dbReference>
<reference evidence="9" key="1">
    <citation type="submission" date="2022-11" db="UniProtKB">
        <authorList>
            <consortium name="WormBaseParasite"/>
        </authorList>
    </citation>
    <scope>IDENTIFICATION</scope>
</reference>
<proteinExistence type="predicted"/>
<dbReference type="InterPro" id="IPR006140">
    <property type="entry name" value="D-isomer_DH_NAD-bd"/>
</dbReference>
<evidence type="ECO:0000256" key="6">
    <source>
        <dbReference type="SAM" id="Phobius"/>
    </source>
</evidence>
<dbReference type="InterPro" id="IPR036291">
    <property type="entry name" value="NAD(P)-bd_dom_sf"/>
</dbReference>
<feature type="domain" description="THAP-type" evidence="7">
    <location>
        <begin position="1"/>
        <end position="77"/>
    </location>
</feature>
<evidence type="ECO:0000313" key="8">
    <source>
        <dbReference type="Proteomes" id="UP000887574"/>
    </source>
</evidence>
<dbReference type="GO" id="GO:0051287">
    <property type="term" value="F:NAD binding"/>
    <property type="evidence" value="ECO:0007669"/>
    <property type="project" value="InterPro"/>
</dbReference>
<dbReference type="GO" id="GO:0005634">
    <property type="term" value="C:nucleus"/>
    <property type="evidence" value="ECO:0007669"/>
    <property type="project" value="TreeGrafter"/>
</dbReference>
<dbReference type="GO" id="GO:0006357">
    <property type="term" value="P:regulation of transcription by RNA polymerase II"/>
    <property type="evidence" value="ECO:0007669"/>
    <property type="project" value="TreeGrafter"/>
</dbReference>
<dbReference type="Proteomes" id="UP000887574">
    <property type="component" value="Unplaced"/>
</dbReference>
<dbReference type="SUPFAM" id="SSF51735">
    <property type="entry name" value="NAD(P)-binding Rossmann-fold domains"/>
    <property type="match status" value="1"/>
</dbReference>
<dbReference type="InterPro" id="IPR051638">
    <property type="entry name" value="CTBP_dehydrogenase"/>
</dbReference>
<dbReference type="GO" id="GO:0003713">
    <property type="term" value="F:transcription coactivator activity"/>
    <property type="evidence" value="ECO:0007669"/>
    <property type="project" value="TreeGrafter"/>
</dbReference>
<dbReference type="SMART" id="SM00980">
    <property type="entry name" value="THAP"/>
    <property type="match status" value="1"/>
</dbReference>
<keyword evidence="6" id="KW-1133">Transmembrane helix</keyword>
<keyword evidence="4 5" id="KW-0238">DNA-binding</keyword>
<sequence length="621" mass="68684">MPTTCGFPNCKFRSRYRGQEDNRHFYRIPKRPTQLRQRWLNAIGRTEETVVSQLRICSAHFSDGEKKDGDIPVPDPMLDPPVFISLPPKELRGSNASSSIQRLAAKRSKLLMQHHHNRLPPAYRKRHSIRINRQSGVNNEQRNYFGDSLVDTEPSGVESIFQKSALQQHQDLADSAVNFPVSTSCSPGVPFFSTELPGGGFLTQQTPRIYGLFLTYLTVSVCGFLFFSIFYMICSVQAKHNQPFWTATFGGPFGWQDCSIEMPLLKDVATVAFCDAQSTTEIHEKVLNEAVAALLYHSISLSKEDLMKFKALKVVVRIGSGVHNVDLAAASELGIAICNTPAECVEETADSTISLILNMYRKTYWIAKAVQSGRQTNNVEQLENWQSGHCCGYQSQGFWLQSHLLRSHLPNGIDRALGIERCETLVEALSRSDCISLHCPLLPDTRYMLNQESMQKMKFGAFLINTSAAELVMNSALLSALKTGQVKAAALDIYEKECVDDISSEIFAQMHNVICTPHCAWFSDESSKELRVSAAKEIRRAWNRSDSKPTIHPAAKQQHLNGVQQHNKPAFAPHLGATNTAPPPGIGLSASDPFAAFAAAGMPTDALTAFGSSSTKATSIL</sequence>
<dbReference type="AlphaFoldDB" id="A0A915E3Q4"/>
<evidence type="ECO:0000259" key="7">
    <source>
        <dbReference type="PROSITE" id="PS50950"/>
    </source>
</evidence>
<keyword evidence="1" id="KW-0479">Metal-binding</keyword>
<dbReference type="GO" id="GO:0016616">
    <property type="term" value="F:oxidoreductase activity, acting on the CH-OH group of donors, NAD or NADP as acceptor"/>
    <property type="evidence" value="ECO:0007669"/>
    <property type="project" value="InterPro"/>
</dbReference>
<dbReference type="Gene3D" id="3.40.50.720">
    <property type="entry name" value="NAD(P)-binding Rossmann-like Domain"/>
    <property type="match status" value="2"/>
</dbReference>
<dbReference type="GO" id="GO:0003677">
    <property type="term" value="F:DNA binding"/>
    <property type="evidence" value="ECO:0007669"/>
    <property type="project" value="UniProtKB-UniRule"/>
</dbReference>
<evidence type="ECO:0000313" key="9">
    <source>
        <dbReference type="WBParaSite" id="jg25508"/>
    </source>
</evidence>
<protein>
    <submittedName>
        <fullName evidence="9">THAP-type domain-containing protein</fullName>
    </submittedName>
</protein>
<dbReference type="SUPFAM" id="SSF52283">
    <property type="entry name" value="Formate/glycerate dehydrogenase catalytic domain-like"/>
    <property type="match status" value="1"/>
</dbReference>
<keyword evidence="3" id="KW-0862">Zinc</keyword>
<dbReference type="GO" id="GO:0001221">
    <property type="term" value="F:transcription coregulator binding"/>
    <property type="evidence" value="ECO:0007669"/>
    <property type="project" value="TreeGrafter"/>
</dbReference>
<keyword evidence="2 5" id="KW-0863">Zinc-finger</keyword>
<dbReference type="GO" id="GO:0140297">
    <property type="term" value="F:DNA-binding transcription factor binding"/>
    <property type="evidence" value="ECO:0007669"/>
    <property type="project" value="TreeGrafter"/>
</dbReference>
<keyword evidence="6" id="KW-0472">Membrane</keyword>